<dbReference type="EMBL" id="MT631359">
    <property type="protein sequence ID" value="QNO48718.1"/>
    <property type="molecule type" value="Genomic_DNA"/>
</dbReference>
<evidence type="ECO:0000313" key="4">
    <source>
        <dbReference type="EMBL" id="QNO48718.1"/>
    </source>
</evidence>
<comment type="catalytic activity">
    <reaction evidence="1">
        <text>an acyl phosphate + H2O = a carboxylate + phosphate + H(+)</text>
        <dbReference type="Rhea" id="RHEA:14965"/>
        <dbReference type="ChEBI" id="CHEBI:15377"/>
        <dbReference type="ChEBI" id="CHEBI:15378"/>
        <dbReference type="ChEBI" id="CHEBI:29067"/>
        <dbReference type="ChEBI" id="CHEBI:43474"/>
        <dbReference type="ChEBI" id="CHEBI:59918"/>
        <dbReference type="EC" id="3.6.1.7"/>
    </reaction>
</comment>
<evidence type="ECO:0000256" key="1">
    <source>
        <dbReference type="PROSITE-ProRule" id="PRU00520"/>
    </source>
</evidence>
<feature type="active site" evidence="1">
    <location>
        <position position="18"/>
    </location>
</feature>
<feature type="domain" description="Acylphosphatase-like" evidence="3">
    <location>
        <begin position="3"/>
        <end position="91"/>
    </location>
</feature>
<dbReference type="InterPro" id="IPR020456">
    <property type="entry name" value="Acylphosphatase"/>
</dbReference>
<reference evidence="4" key="1">
    <citation type="submission" date="2020-06" db="EMBL/GenBank/DDBJ databases">
        <title>Unique genomic features of the anaerobic methanotrophic archaea.</title>
        <authorList>
            <person name="Chadwick G.L."/>
            <person name="Skennerton C.T."/>
            <person name="Laso-Perez R."/>
            <person name="Leu A.O."/>
            <person name="Speth D.R."/>
            <person name="Yu H."/>
            <person name="Morgan-Lang C."/>
            <person name="Hatzenpichler R."/>
            <person name="Goudeau D."/>
            <person name="Malmstrom R."/>
            <person name="Brazelton W.J."/>
            <person name="Woyke T."/>
            <person name="Hallam S.J."/>
            <person name="Tyson G.W."/>
            <person name="Wegener G."/>
            <person name="Boetius A."/>
            <person name="Orphan V."/>
        </authorList>
    </citation>
    <scope>NUCLEOTIDE SEQUENCE</scope>
</reference>
<dbReference type="InterPro" id="IPR036046">
    <property type="entry name" value="Acylphosphatase-like_dom_sf"/>
</dbReference>
<dbReference type="EC" id="3.6.1.7" evidence="1"/>
<sequence>MNKIRATVSGRIQNVGYRAKVIGIAKDFGLTGFVQNLDDGRVRIIAESKKGDFGKFLDAIRIKNTLIDVTDVEVEHADATGDFADFYKLVGGGETDERLDKASDYLKEMIDVMRAGFGSLDSKMDVMIDVMRTGFGGLDSKMDAMLEKQDMMVEKQSETTEEIRGGFESLDSEMDVMIDETRGLREDMKGYMDKKFGKIEGELDLIKGALKERGILC</sequence>
<evidence type="ECO:0000259" key="3">
    <source>
        <dbReference type="PROSITE" id="PS51160"/>
    </source>
</evidence>
<accession>A0A7G9YL34</accession>
<comment type="similarity">
    <text evidence="2">Belongs to the acylphosphatase family.</text>
</comment>
<protein>
    <recommendedName>
        <fullName evidence="1">acylphosphatase</fullName>
        <ecNumber evidence="1">3.6.1.7</ecNumber>
    </recommendedName>
</protein>
<dbReference type="AlphaFoldDB" id="A0A7G9YL34"/>
<dbReference type="PANTHER" id="PTHR47268:SF4">
    <property type="entry name" value="ACYLPHOSPHATASE"/>
    <property type="match status" value="1"/>
</dbReference>
<dbReference type="InterPro" id="IPR001792">
    <property type="entry name" value="Acylphosphatase-like_dom"/>
</dbReference>
<evidence type="ECO:0000256" key="2">
    <source>
        <dbReference type="RuleBase" id="RU004168"/>
    </source>
</evidence>
<keyword evidence="1 4" id="KW-0378">Hydrolase</keyword>
<dbReference type="PROSITE" id="PS51160">
    <property type="entry name" value="ACYLPHOSPHATASE_3"/>
    <property type="match status" value="1"/>
</dbReference>
<dbReference type="Pfam" id="PF00708">
    <property type="entry name" value="Acylphosphatase"/>
    <property type="match status" value="1"/>
</dbReference>
<dbReference type="GO" id="GO:0003998">
    <property type="term" value="F:acylphosphatase activity"/>
    <property type="evidence" value="ECO:0007669"/>
    <property type="project" value="UniProtKB-EC"/>
</dbReference>
<proteinExistence type="inferred from homology"/>
<gene>
    <name evidence="4" type="primary">yccX</name>
    <name evidence="4" type="ORF">MNILOELO_00020</name>
</gene>
<name>A0A7G9YL34_9EURY</name>
<dbReference type="SUPFAM" id="SSF54975">
    <property type="entry name" value="Acylphosphatase/BLUF domain-like"/>
    <property type="match status" value="1"/>
</dbReference>
<dbReference type="Gene3D" id="3.30.70.100">
    <property type="match status" value="1"/>
</dbReference>
<feature type="active site" evidence="1">
    <location>
        <position position="36"/>
    </location>
</feature>
<dbReference type="PANTHER" id="PTHR47268">
    <property type="entry name" value="ACYLPHOSPHATASE"/>
    <property type="match status" value="1"/>
</dbReference>
<organism evidence="4">
    <name type="scientific">Candidatus Methanogaster sp. ANME-2c ERB4</name>
    <dbReference type="NCBI Taxonomy" id="2759911"/>
    <lineage>
        <taxon>Archaea</taxon>
        <taxon>Methanobacteriati</taxon>
        <taxon>Methanobacteriota</taxon>
        <taxon>Stenosarchaea group</taxon>
        <taxon>Methanomicrobia</taxon>
        <taxon>Methanosarcinales</taxon>
        <taxon>ANME-2 cluster</taxon>
        <taxon>Candidatus Methanogasteraceae</taxon>
        <taxon>Candidatus Methanogaster</taxon>
    </lineage>
</organism>